<feature type="region of interest" description="Disordered" evidence="1">
    <location>
        <begin position="1"/>
        <end position="74"/>
    </location>
</feature>
<feature type="compositionally biased region" description="Polar residues" evidence="1">
    <location>
        <begin position="52"/>
        <end position="70"/>
    </location>
</feature>
<reference evidence="2" key="1">
    <citation type="submission" date="2014-12" db="EMBL/GenBank/DDBJ databases">
        <title>Insight into the proteome of Arion vulgaris.</title>
        <authorList>
            <person name="Aradska J."/>
            <person name="Bulat T."/>
            <person name="Smidak R."/>
            <person name="Sarate P."/>
            <person name="Gangsoo J."/>
            <person name="Sialana F."/>
            <person name="Bilban M."/>
            <person name="Lubec G."/>
        </authorList>
    </citation>
    <scope>NUCLEOTIDE SEQUENCE</scope>
    <source>
        <tissue evidence="2">Skin</tissue>
    </source>
</reference>
<dbReference type="AlphaFoldDB" id="A0A0B7BYE6"/>
<evidence type="ECO:0000313" key="2">
    <source>
        <dbReference type="EMBL" id="CEK97401.1"/>
    </source>
</evidence>
<organism evidence="2">
    <name type="scientific">Arion vulgaris</name>
    <dbReference type="NCBI Taxonomy" id="1028688"/>
    <lineage>
        <taxon>Eukaryota</taxon>
        <taxon>Metazoa</taxon>
        <taxon>Spiralia</taxon>
        <taxon>Lophotrochozoa</taxon>
        <taxon>Mollusca</taxon>
        <taxon>Gastropoda</taxon>
        <taxon>Heterobranchia</taxon>
        <taxon>Euthyneura</taxon>
        <taxon>Panpulmonata</taxon>
        <taxon>Eupulmonata</taxon>
        <taxon>Stylommatophora</taxon>
        <taxon>Helicina</taxon>
        <taxon>Arionoidea</taxon>
        <taxon>Arionidae</taxon>
        <taxon>Arion</taxon>
    </lineage>
</organism>
<dbReference type="EMBL" id="HACG01050536">
    <property type="protein sequence ID" value="CEK97401.1"/>
    <property type="molecule type" value="Transcribed_RNA"/>
</dbReference>
<feature type="non-terminal residue" evidence="2">
    <location>
        <position position="151"/>
    </location>
</feature>
<gene>
    <name evidence="2" type="primary">ORF215682</name>
</gene>
<sequence length="151" mass="16249">RVSPGIPKRQRSSEKLGKAALKKTKSNTISSTVTHKRDGSKKTLRKRRESGGVNSKNQNTPTNPPTSAANSLPGHHDYCGSIFGGSPYFQSLSAPGRVSLSGFPSHDSSGILNGTNTLIPPPKHFPSMMAGTPKYIHDHSQDFPLSMEQLL</sequence>
<accession>A0A0B7BYE6</accession>
<feature type="non-terminal residue" evidence="2">
    <location>
        <position position="1"/>
    </location>
</feature>
<protein>
    <submittedName>
        <fullName evidence="2">Uncharacterized protein</fullName>
    </submittedName>
</protein>
<name>A0A0B7BYE6_9EUPU</name>
<proteinExistence type="predicted"/>
<evidence type="ECO:0000256" key="1">
    <source>
        <dbReference type="SAM" id="MobiDB-lite"/>
    </source>
</evidence>